<sequence length="68" mass="7460">MSGAPSLQRRQAARFLPGPSAVLTQWHGEKDFKFHGFMERFAPGLKEQLPEQVNAHLLTVAGAVACAR</sequence>
<gene>
    <name evidence="1" type="ORF">EJB05_17340</name>
</gene>
<dbReference type="EMBL" id="RWGY01000009">
    <property type="protein sequence ID" value="TVU35450.1"/>
    <property type="molecule type" value="Genomic_DNA"/>
</dbReference>
<evidence type="ECO:0000313" key="1">
    <source>
        <dbReference type="EMBL" id="TVU35450.1"/>
    </source>
</evidence>
<dbReference type="AlphaFoldDB" id="A0A5J9VK60"/>
<dbReference type="Gramene" id="TVU35450">
    <property type="protein sequence ID" value="TVU35450"/>
    <property type="gene ID" value="EJB05_17340"/>
</dbReference>
<name>A0A5J9VK60_9POAL</name>
<accession>A0A5J9VK60</accession>
<protein>
    <submittedName>
        <fullName evidence="1">Uncharacterized protein</fullName>
    </submittedName>
</protein>
<evidence type="ECO:0000313" key="2">
    <source>
        <dbReference type="Proteomes" id="UP000324897"/>
    </source>
</evidence>
<dbReference type="Proteomes" id="UP000324897">
    <property type="component" value="Unassembled WGS sequence"/>
</dbReference>
<feature type="non-terminal residue" evidence="1">
    <location>
        <position position="68"/>
    </location>
</feature>
<comment type="caution">
    <text evidence="1">The sequence shown here is derived from an EMBL/GenBank/DDBJ whole genome shotgun (WGS) entry which is preliminary data.</text>
</comment>
<proteinExistence type="predicted"/>
<keyword evidence="2" id="KW-1185">Reference proteome</keyword>
<feature type="non-terminal residue" evidence="1">
    <location>
        <position position="1"/>
    </location>
</feature>
<reference evidence="1 2" key="1">
    <citation type="journal article" date="2019" name="Sci. Rep.">
        <title>A high-quality genome of Eragrostis curvula grass provides insights into Poaceae evolution and supports new strategies to enhance forage quality.</title>
        <authorList>
            <person name="Carballo J."/>
            <person name="Santos B.A.C.M."/>
            <person name="Zappacosta D."/>
            <person name="Garbus I."/>
            <person name="Selva J.P."/>
            <person name="Gallo C.A."/>
            <person name="Diaz A."/>
            <person name="Albertini E."/>
            <person name="Caccamo M."/>
            <person name="Echenique V."/>
        </authorList>
    </citation>
    <scope>NUCLEOTIDE SEQUENCE [LARGE SCALE GENOMIC DNA]</scope>
    <source>
        <strain evidence="2">cv. Victoria</strain>
        <tissue evidence="1">Leaf</tissue>
    </source>
</reference>
<organism evidence="1 2">
    <name type="scientific">Eragrostis curvula</name>
    <name type="common">weeping love grass</name>
    <dbReference type="NCBI Taxonomy" id="38414"/>
    <lineage>
        <taxon>Eukaryota</taxon>
        <taxon>Viridiplantae</taxon>
        <taxon>Streptophyta</taxon>
        <taxon>Embryophyta</taxon>
        <taxon>Tracheophyta</taxon>
        <taxon>Spermatophyta</taxon>
        <taxon>Magnoliopsida</taxon>
        <taxon>Liliopsida</taxon>
        <taxon>Poales</taxon>
        <taxon>Poaceae</taxon>
        <taxon>PACMAD clade</taxon>
        <taxon>Chloridoideae</taxon>
        <taxon>Eragrostideae</taxon>
        <taxon>Eragrostidinae</taxon>
        <taxon>Eragrostis</taxon>
    </lineage>
</organism>